<feature type="transmembrane region" description="Helical" evidence="1">
    <location>
        <begin position="108"/>
        <end position="127"/>
    </location>
</feature>
<organism evidence="2">
    <name type="scientific">marine metagenome</name>
    <dbReference type="NCBI Taxonomy" id="408172"/>
    <lineage>
        <taxon>unclassified sequences</taxon>
        <taxon>metagenomes</taxon>
        <taxon>ecological metagenomes</taxon>
    </lineage>
</organism>
<protein>
    <submittedName>
        <fullName evidence="2">Uncharacterized protein</fullName>
    </submittedName>
</protein>
<keyword evidence="1" id="KW-0812">Transmembrane</keyword>
<reference evidence="2" key="1">
    <citation type="submission" date="2018-05" db="EMBL/GenBank/DDBJ databases">
        <authorList>
            <person name="Lanie J.A."/>
            <person name="Ng W.-L."/>
            <person name="Kazmierczak K.M."/>
            <person name="Andrzejewski T.M."/>
            <person name="Davidsen T.M."/>
            <person name="Wayne K.J."/>
            <person name="Tettelin H."/>
            <person name="Glass J.I."/>
            <person name="Rusch D."/>
            <person name="Podicherti R."/>
            <person name="Tsui H.-C.T."/>
            <person name="Winkler M.E."/>
        </authorList>
    </citation>
    <scope>NUCLEOTIDE SEQUENCE</scope>
</reference>
<dbReference type="EMBL" id="UINC01198301">
    <property type="protein sequence ID" value="SVE16198.1"/>
    <property type="molecule type" value="Genomic_DNA"/>
</dbReference>
<evidence type="ECO:0000313" key="2">
    <source>
        <dbReference type="EMBL" id="SVE16198.1"/>
    </source>
</evidence>
<name>A0A383B9U4_9ZZZZ</name>
<proteinExistence type="predicted"/>
<sequence length="159" mass="17220">MACWGVKLATAHPPLSRIQSTLTTGRSIQVAFSPIIAIFFGIYPASPATRLDLIRCFTIRIDFEFAEPSPCLLGKTSLAPNPRSRGGCKFMHRHIHLPSLQSSSNYQLFVRTMAFLIFMTPALVFAMPSKEPPPSGVVVPTSGLVNAALIAGMGTQNTM</sequence>
<dbReference type="AlphaFoldDB" id="A0A383B9U4"/>
<feature type="non-terminal residue" evidence="2">
    <location>
        <position position="159"/>
    </location>
</feature>
<keyword evidence="1" id="KW-1133">Transmembrane helix</keyword>
<gene>
    <name evidence="2" type="ORF">METZ01_LOCUS469052</name>
</gene>
<accession>A0A383B9U4</accession>
<keyword evidence="1" id="KW-0472">Membrane</keyword>
<evidence type="ECO:0000256" key="1">
    <source>
        <dbReference type="SAM" id="Phobius"/>
    </source>
</evidence>